<comment type="caution">
    <text evidence="2">The sequence shown here is derived from an EMBL/GenBank/DDBJ whole genome shotgun (WGS) entry which is preliminary data.</text>
</comment>
<evidence type="ECO:0000256" key="1">
    <source>
        <dbReference type="SAM" id="Phobius"/>
    </source>
</evidence>
<proteinExistence type="predicted"/>
<keyword evidence="3" id="KW-1185">Reference proteome</keyword>
<feature type="transmembrane region" description="Helical" evidence="1">
    <location>
        <begin position="21"/>
        <end position="43"/>
    </location>
</feature>
<evidence type="ECO:0000313" key="3">
    <source>
        <dbReference type="Proteomes" id="UP001197875"/>
    </source>
</evidence>
<reference evidence="2 3" key="1">
    <citation type="submission" date="2021-10" db="EMBL/GenBank/DDBJ databases">
        <title>Anaerobic single-cell dispensing facilitates the cultivation of human gut bacteria.</title>
        <authorList>
            <person name="Afrizal A."/>
        </authorList>
    </citation>
    <scope>NUCLEOTIDE SEQUENCE [LARGE SCALE GENOMIC DNA]</scope>
    <source>
        <strain evidence="2 3">CLA-AA-H277</strain>
    </source>
</reference>
<organism evidence="2 3">
    <name type="scientific">Fusicatenibacter faecihominis</name>
    <dbReference type="NCBI Taxonomy" id="2881276"/>
    <lineage>
        <taxon>Bacteria</taxon>
        <taxon>Bacillati</taxon>
        <taxon>Bacillota</taxon>
        <taxon>Clostridia</taxon>
        <taxon>Lachnospirales</taxon>
        <taxon>Lachnospiraceae</taxon>
        <taxon>Fusicatenibacter</taxon>
    </lineage>
</organism>
<evidence type="ECO:0000313" key="2">
    <source>
        <dbReference type="EMBL" id="MCC2190765.1"/>
    </source>
</evidence>
<keyword evidence="1" id="KW-0472">Membrane</keyword>
<dbReference type="AlphaFoldDB" id="A0AAE3DUL7"/>
<feature type="transmembrane region" description="Helical" evidence="1">
    <location>
        <begin position="49"/>
        <end position="72"/>
    </location>
</feature>
<keyword evidence="1" id="KW-1133">Transmembrane helix</keyword>
<dbReference type="InterPro" id="IPR046140">
    <property type="entry name" value="DUF6142"/>
</dbReference>
<dbReference type="Proteomes" id="UP001197875">
    <property type="component" value="Unassembled WGS sequence"/>
</dbReference>
<sequence>MAKKKMYTFSERRHSRKGITSTVLGSISVVIFIALTYFAWWSYGEGGAILGSLGVTGIVFALCGLVSGLTSFREKHILYTFSKAGSIVSSVALVLWIFVILLGVS</sequence>
<keyword evidence="1" id="KW-0812">Transmembrane</keyword>
<dbReference type="Pfam" id="PF19639">
    <property type="entry name" value="DUF6142"/>
    <property type="match status" value="1"/>
</dbReference>
<feature type="transmembrane region" description="Helical" evidence="1">
    <location>
        <begin position="84"/>
        <end position="104"/>
    </location>
</feature>
<dbReference type="RefSeq" id="WP_178047279.1">
    <property type="nucleotide sequence ID" value="NZ_JAJEPR010000027.1"/>
</dbReference>
<accession>A0AAE3DUL7</accession>
<gene>
    <name evidence="2" type="ORF">LKD71_13315</name>
</gene>
<dbReference type="EMBL" id="JAJEPR010000027">
    <property type="protein sequence ID" value="MCC2190765.1"/>
    <property type="molecule type" value="Genomic_DNA"/>
</dbReference>
<protein>
    <submittedName>
        <fullName evidence="2">DUF6142 family protein</fullName>
    </submittedName>
</protein>
<name>A0AAE3DUL7_9FIRM</name>